<dbReference type="InterPro" id="IPR036291">
    <property type="entry name" value="NAD(P)-bd_dom_sf"/>
</dbReference>
<dbReference type="SUPFAM" id="SSF48179">
    <property type="entry name" value="6-phosphogluconate dehydrogenase C-terminal domain-like"/>
    <property type="match status" value="1"/>
</dbReference>
<dbReference type="PANTHER" id="PTHR43060:SF15">
    <property type="entry name" value="3-HYDROXYISOBUTYRATE DEHYDROGENASE-LIKE 1, MITOCHONDRIAL-RELATED"/>
    <property type="match status" value="1"/>
</dbReference>
<evidence type="ECO:0000259" key="1">
    <source>
        <dbReference type="Pfam" id="PF03446"/>
    </source>
</evidence>
<sequence>MQALFGQVRYRILPIIFDKLMIRAAGTLTNKLSRKQLEKIMRIGFIGLGNVGGKLAGCLLRNGFDLIVHDLERDAAQPFIEQGAIWAESPGEMTEKADMVITCLPSPEASATVMASKDGILSAMGPGKIWAEMSTTDETEVKRLGALVEERGGEAIDCPVSGGCHRATTGNISIFVGTRRTTFEKALPVISSMGRRILHTGPLGSASILKVVTNYLASVNLVALGEAMMTAKCAGVDLNTTYEAIRISSGNSFVHETESQVILNGSRNINFTLDLVVKDMSLFEAVAKRGGVPLEISPRLLEIFLDGQERYGPREWSPNIVRRLEEACSETLLAPGFPAEIIDDEAEAAGREVGRSN</sequence>
<dbReference type="GO" id="GO:0050661">
    <property type="term" value="F:NADP binding"/>
    <property type="evidence" value="ECO:0007669"/>
    <property type="project" value="InterPro"/>
</dbReference>
<proteinExistence type="predicted"/>
<dbReference type="EMBL" id="UINC01015665">
    <property type="protein sequence ID" value="SVA65806.1"/>
    <property type="molecule type" value="Genomic_DNA"/>
</dbReference>
<dbReference type="Pfam" id="PF14833">
    <property type="entry name" value="NAD_binding_11"/>
    <property type="match status" value="1"/>
</dbReference>
<accession>A0A381XM08</accession>
<name>A0A381XM08_9ZZZZ</name>
<dbReference type="InterPro" id="IPR006115">
    <property type="entry name" value="6PGDH_NADP-bd"/>
</dbReference>
<dbReference type="InterPro" id="IPR013328">
    <property type="entry name" value="6PGD_dom2"/>
</dbReference>
<dbReference type="Pfam" id="PF03446">
    <property type="entry name" value="NAD_binding_2"/>
    <property type="match status" value="1"/>
</dbReference>
<feature type="domain" description="6-phosphogluconate dehydrogenase NADP-binding" evidence="1">
    <location>
        <begin position="42"/>
        <end position="201"/>
    </location>
</feature>
<dbReference type="Gene3D" id="1.10.1040.10">
    <property type="entry name" value="N-(1-d-carboxylethyl)-l-norvaline Dehydrogenase, domain 2"/>
    <property type="match status" value="1"/>
</dbReference>
<dbReference type="GO" id="GO:0051287">
    <property type="term" value="F:NAD binding"/>
    <property type="evidence" value="ECO:0007669"/>
    <property type="project" value="InterPro"/>
</dbReference>
<dbReference type="PANTHER" id="PTHR43060">
    <property type="entry name" value="3-HYDROXYISOBUTYRATE DEHYDROGENASE-LIKE 1, MITOCHONDRIAL-RELATED"/>
    <property type="match status" value="1"/>
</dbReference>
<dbReference type="SUPFAM" id="SSF51735">
    <property type="entry name" value="NAD(P)-binding Rossmann-fold domains"/>
    <property type="match status" value="1"/>
</dbReference>
<gene>
    <name evidence="3" type="ORF">METZ01_LOCUS118660</name>
</gene>
<reference evidence="3" key="1">
    <citation type="submission" date="2018-05" db="EMBL/GenBank/DDBJ databases">
        <authorList>
            <person name="Lanie J.A."/>
            <person name="Ng W.-L."/>
            <person name="Kazmierczak K.M."/>
            <person name="Andrzejewski T.M."/>
            <person name="Davidsen T.M."/>
            <person name="Wayne K.J."/>
            <person name="Tettelin H."/>
            <person name="Glass J.I."/>
            <person name="Rusch D."/>
            <person name="Podicherti R."/>
            <person name="Tsui H.-C.T."/>
            <person name="Winkler M.E."/>
        </authorList>
    </citation>
    <scope>NUCLEOTIDE SEQUENCE</scope>
</reference>
<organism evidence="3">
    <name type="scientific">marine metagenome</name>
    <dbReference type="NCBI Taxonomy" id="408172"/>
    <lineage>
        <taxon>unclassified sequences</taxon>
        <taxon>metagenomes</taxon>
        <taxon>ecological metagenomes</taxon>
    </lineage>
</organism>
<dbReference type="InterPro" id="IPR029154">
    <property type="entry name" value="HIBADH-like_NADP-bd"/>
</dbReference>
<dbReference type="InterPro" id="IPR008927">
    <property type="entry name" value="6-PGluconate_DH-like_C_sf"/>
</dbReference>
<evidence type="ECO:0008006" key="4">
    <source>
        <dbReference type="Google" id="ProtNLM"/>
    </source>
</evidence>
<evidence type="ECO:0000259" key="2">
    <source>
        <dbReference type="Pfam" id="PF14833"/>
    </source>
</evidence>
<feature type="domain" description="3-hydroxyisobutyrate dehydrogenase-like NAD-binding" evidence="2">
    <location>
        <begin position="204"/>
        <end position="313"/>
    </location>
</feature>
<dbReference type="AlphaFoldDB" id="A0A381XM08"/>
<protein>
    <recommendedName>
        <fullName evidence="4">3-hydroxyisobutyrate dehydrogenase</fullName>
    </recommendedName>
</protein>
<dbReference type="Gene3D" id="3.40.50.720">
    <property type="entry name" value="NAD(P)-binding Rossmann-like Domain"/>
    <property type="match status" value="1"/>
</dbReference>
<evidence type="ECO:0000313" key="3">
    <source>
        <dbReference type="EMBL" id="SVA65806.1"/>
    </source>
</evidence>